<protein>
    <recommendedName>
        <fullName evidence="1">RNA-directed DNA polymerase</fullName>
        <ecNumber evidence="1">2.7.7.49</ecNumber>
    </recommendedName>
</protein>
<dbReference type="CDD" id="cd00303">
    <property type="entry name" value="retropepsin_like"/>
    <property type="match status" value="1"/>
</dbReference>
<dbReference type="InterPro" id="IPR043502">
    <property type="entry name" value="DNA/RNA_pol_sf"/>
</dbReference>
<dbReference type="GO" id="GO:0008270">
    <property type="term" value="F:zinc ion binding"/>
    <property type="evidence" value="ECO:0007669"/>
    <property type="project" value="UniProtKB-KW"/>
</dbReference>
<dbReference type="InterPro" id="IPR000477">
    <property type="entry name" value="RT_dom"/>
</dbReference>
<keyword evidence="9" id="KW-0479">Metal-binding</keyword>
<keyword evidence="8" id="KW-0695">RNA-directed DNA polymerase</keyword>
<evidence type="ECO:0000256" key="5">
    <source>
        <dbReference type="ARBA" id="ARBA00022722"/>
    </source>
</evidence>
<feature type="domain" description="CCHC-type" evidence="11">
    <location>
        <begin position="197"/>
        <end position="211"/>
    </location>
</feature>
<evidence type="ECO:0000256" key="8">
    <source>
        <dbReference type="ARBA" id="ARBA00022918"/>
    </source>
</evidence>
<dbReference type="InterPro" id="IPR050951">
    <property type="entry name" value="Retrovirus_Pol_polyprotein"/>
</dbReference>
<dbReference type="RefSeq" id="XP_021801040.1">
    <property type="nucleotide sequence ID" value="XM_021945348.1"/>
</dbReference>
<dbReference type="GO" id="GO:0004519">
    <property type="term" value="F:endonuclease activity"/>
    <property type="evidence" value="ECO:0007669"/>
    <property type="project" value="UniProtKB-KW"/>
</dbReference>
<keyword evidence="13" id="KW-1185">Reference proteome</keyword>
<dbReference type="SUPFAM" id="SSF57756">
    <property type="entry name" value="Retrovirus zinc finger-like domains"/>
    <property type="match status" value="2"/>
</dbReference>
<dbReference type="Pfam" id="PF08284">
    <property type="entry name" value="RVP_2"/>
    <property type="match status" value="1"/>
</dbReference>
<evidence type="ECO:0000313" key="14">
    <source>
        <dbReference type="RefSeq" id="XP_021801040.1"/>
    </source>
</evidence>
<dbReference type="Pfam" id="PF17917">
    <property type="entry name" value="RT_RNaseH"/>
    <property type="match status" value="1"/>
</dbReference>
<dbReference type="Pfam" id="PF00098">
    <property type="entry name" value="zf-CCHC"/>
    <property type="match status" value="1"/>
</dbReference>
<feature type="compositionally biased region" description="Low complexity" evidence="10">
    <location>
        <begin position="114"/>
        <end position="154"/>
    </location>
</feature>
<keyword evidence="9" id="KW-0863">Zinc-finger</keyword>
<proteinExistence type="predicted"/>
<feature type="compositionally biased region" description="Low complexity" evidence="10">
    <location>
        <begin position="239"/>
        <end position="253"/>
    </location>
</feature>
<feature type="domain" description="CCHC-type" evidence="11">
    <location>
        <begin position="167"/>
        <end position="181"/>
    </location>
</feature>
<dbReference type="SMART" id="SM00343">
    <property type="entry name" value="ZnF_C2HC"/>
    <property type="match status" value="2"/>
</dbReference>
<dbReference type="Gene3D" id="3.30.70.270">
    <property type="match status" value="2"/>
</dbReference>
<dbReference type="InterPro" id="IPR041373">
    <property type="entry name" value="RT_RNaseH"/>
</dbReference>
<keyword evidence="9" id="KW-0862">Zinc</keyword>
<dbReference type="PANTHER" id="PTHR37984">
    <property type="entry name" value="PROTEIN CBG26694"/>
    <property type="match status" value="1"/>
</dbReference>
<dbReference type="SUPFAM" id="SSF56672">
    <property type="entry name" value="DNA/RNA polymerases"/>
    <property type="match status" value="1"/>
</dbReference>
<dbReference type="Proteomes" id="UP000515124">
    <property type="component" value="Unplaced"/>
</dbReference>
<evidence type="ECO:0000313" key="13">
    <source>
        <dbReference type="Proteomes" id="UP000515124"/>
    </source>
</evidence>
<keyword evidence="5" id="KW-0540">Nuclease</keyword>
<organism evidence="13 14">
    <name type="scientific">Prunus avium</name>
    <name type="common">Cherry</name>
    <name type="synonym">Cerasus avium</name>
    <dbReference type="NCBI Taxonomy" id="42229"/>
    <lineage>
        <taxon>Eukaryota</taxon>
        <taxon>Viridiplantae</taxon>
        <taxon>Streptophyta</taxon>
        <taxon>Embryophyta</taxon>
        <taxon>Tracheophyta</taxon>
        <taxon>Spermatophyta</taxon>
        <taxon>Magnoliopsida</taxon>
        <taxon>eudicotyledons</taxon>
        <taxon>Gunneridae</taxon>
        <taxon>Pentapetalae</taxon>
        <taxon>rosids</taxon>
        <taxon>fabids</taxon>
        <taxon>Rosales</taxon>
        <taxon>Rosaceae</taxon>
        <taxon>Amygdaloideae</taxon>
        <taxon>Amygdaleae</taxon>
        <taxon>Prunus</taxon>
    </lineage>
</organism>
<reference evidence="14" key="1">
    <citation type="submission" date="2025-08" db="UniProtKB">
        <authorList>
            <consortium name="RefSeq"/>
        </authorList>
    </citation>
    <scope>IDENTIFICATION</scope>
</reference>
<dbReference type="GO" id="GO:0008233">
    <property type="term" value="F:peptidase activity"/>
    <property type="evidence" value="ECO:0007669"/>
    <property type="project" value="UniProtKB-KW"/>
</dbReference>
<dbReference type="SUPFAM" id="SSF50630">
    <property type="entry name" value="Acid proteases"/>
    <property type="match status" value="1"/>
</dbReference>
<dbReference type="PROSITE" id="PS50878">
    <property type="entry name" value="RT_POL"/>
    <property type="match status" value="1"/>
</dbReference>
<evidence type="ECO:0000259" key="11">
    <source>
        <dbReference type="PROSITE" id="PS50158"/>
    </source>
</evidence>
<dbReference type="GO" id="GO:0006508">
    <property type="term" value="P:proteolysis"/>
    <property type="evidence" value="ECO:0007669"/>
    <property type="project" value="UniProtKB-KW"/>
</dbReference>
<keyword evidence="2" id="KW-0645">Protease</keyword>
<feature type="region of interest" description="Disordered" evidence="10">
    <location>
        <begin position="101"/>
        <end position="161"/>
    </location>
</feature>
<keyword evidence="4" id="KW-0548">Nucleotidyltransferase</keyword>
<evidence type="ECO:0000256" key="3">
    <source>
        <dbReference type="ARBA" id="ARBA00022679"/>
    </source>
</evidence>
<evidence type="ECO:0000256" key="1">
    <source>
        <dbReference type="ARBA" id="ARBA00012493"/>
    </source>
</evidence>
<evidence type="ECO:0000256" key="6">
    <source>
        <dbReference type="ARBA" id="ARBA00022759"/>
    </source>
</evidence>
<keyword evidence="3" id="KW-0808">Transferase</keyword>
<name>A0A6P5R816_PRUAV</name>
<dbReference type="GO" id="GO:0003676">
    <property type="term" value="F:nucleic acid binding"/>
    <property type="evidence" value="ECO:0007669"/>
    <property type="project" value="InterPro"/>
</dbReference>
<dbReference type="KEGG" id="pavi:110745264"/>
<keyword evidence="7" id="KW-0378">Hydrolase</keyword>
<evidence type="ECO:0000259" key="12">
    <source>
        <dbReference type="PROSITE" id="PS50878"/>
    </source>
</evidence>
<dbReference type="InterPro" id="IPR005162">
    <property type="entry name" value="Retrotrans_gag_dom"/>
</dbReference>
<dbReference type="InterPro" id="IPR043128">
    <property type="entry name" value="Rev_trsase/Diguanyl_cyclase"/>
</dbReference>
<feature type="domain" description="Reverse transcriptase" evidence="12">
    <location>
        <begin position="516"/>
        <end position="695"/>
    </location>
</feature>
<dbReference type="EC" id="2.7.7.49" evidence="1"/>
<feature type="region of interest" description="Disordered" evidence="10">
    <location>
        <begin position="222"/>
        <end position="277"/>
    </location>
</feature>
<evidence type="ECO:0000256" key="9">
    <source>
        <dbReference type="PROSITE-ProRule" id="PRU00047"/>
    </source>
</evidence>
<keyword evidence="6" id="KW-0255">Endonuclease</keyword>
<dbReference type="InterPro" id="IPR001878">
    <property type="entry name" value="Znf_CCHC"/>
</dbReference>
<feature type="non-terminal residue" evidence="14">
    <location>
        <position position="950"/>
    </location>
</feature>
<dbReference type="FunFam" id="3.30.70.270:FF:000020">
    <property type="entry name" value="Transposon Tf2-6 polyprotein-like Protein"/>
    <property type="match status" value="1"/>
</dbReference>
<dbReference type="PANTHER" id="PTHR37984:SF5">
    <property type="entry name" value="PROTEIN NYNRIN-LIKE"/>
    <property type="match status" value="1"/>
</dbReference>
<dbReference type="CDD" id="cd01647">
    <property type="entry name" value="RT_LTR"/>
    <property type="match status" value="1"/>
</dbReference>
<dbReference type="GO" id="GO:0003964">
    <property type="term" value="F:RNA-directed DNA polymerase activity"/>
    <property type="evidence" value="ECO:0007669"/>
    <property type="project" value="UniProtKB-KW"/>
</dbReference>
<dbReference type="Gene3D" id="2.40.70.10">
    <property type="entry name" value="Acid Proteases"/>
    <property type="match status" value="1"/>
</dbReference>
<dbReference type="InterPro" id="IPR021109">
    <property type="entry name" value="Peptidase_aspartic_dom_sf"/>
</dbReference>
<dbReference type="FunFam" id="3.10.10.10:FF:000007">
    <property type="entry name" value="Retrovirus-related Pol polyprotein from transposon 17.6-like Protein"/>
    <property type="match status" value="1"/>
</dbReference>
<evidence type="ECO:0000256" key="2">
    <source>
        <dbReference type="ARBA" id="ARBA00022670"/>
    </source>
</evidence>
<dbReference type="InterPro" id="IPR036875">
    <property type="entry name" value="Znf_CCHC_sf"/>
</dbReference>
<gene>
    <name evidence="14" type="primary">LOC110745264</name>
</gene>
<dbReference type="Gene3D" id="3.10.10.10">
    <property type="entry name" value="HIV Type 1 Reverse Transcriptase, subunit A, domain 1"/>
    <property type="match status" value="1"/>
</dbReference>
<evidence type="ECO:0000256" key="4">
    <source>
        <dbReference type="ARBA" id="ARBA00022695"/>
    </source>
</evidence>
<sequence>MTWEDFQRVFFVQFYPHSYRNAKKIEFQQLTQGNMTVFEYEQKFNELSRFAPDLVATEEEKCMRFEYGLWLEIQGKVTATPHTSMRALAEAADRVERTIRLTAGRRSRDMSGISGPSQGPSKRGSSSSSAGSSWSGGRRSSSSRGRSSARPVGGQHSGQQSVAGTSCYICGQTGNLRRDCPLRGQTSGPTQRSGVTCFQCGQPGHYRSECPLLTVGATTGHVTGAQQGQSGRGHGQTRGGASSSAAGSSSSSGVQSTFRGRGGRSQRGQSGRATTQARVFSMTQQEAQATPDVITGMVSIFGYFARVLIDPGATHSFIARTFVPYASVRPTPMAGSFSISLPTGDVLFADMVLKGCYVQVGDAMLDANLIPLDLVDLDIILGMDWLEKHRASVDCFGKEVMFRSPGQPEVMFCGERRVLPSCLISAITAKRLLKKGCVGYLAHIIDTHEITLNLEDVPIVREFPDVFPDDLPGLPPERETEFTIELLPGTNPIYQAPYRMAPAELRELKIQLQELVDLGFIRPSVSSWGAPVLFVKKKDGTMRLCIDYRQLNKVTVRNRYPLPRIDDLFDQLKGAKYFSKIDLRSGYHQLRVRDEDVPKTAFRTRYGHYEFLVMPFGLTNAPAAFMDLMNRVFRPYLDRFVIVFIDDILVYSRTLEGHKKHLRSVLRTLRRTELYAKFSKCQFWLDRVEFLGHVISAEGIYVDPRKIEAVVNWVQPTSVTEVRSFLGLAGYYRRFVEGFSVIAAPLSRLTRKDVQFVWTEECEQSFQELKKRLTTTPVLALPDNSGNFVIFSDASLQGLGCVLMQHDRVIAYASRQLKKHEQNYPTHDLELAAVVFALKIWRHYLYGETCQIFTDHKSLKYIFTQKELNMRQRRWMELIKDYDCTIEYHPGRANVVADALSRSINVSLALFKGVYIPLMGELRKEEVELEWSQHGALLASLYVRPILIER</sequence>
<evidence type="ECO:0000256" key="7">
    <source>
        <dbReference type="ARBA" id="ARBA00022801"/>
    </source>
</evidence>
<dbReference type="Pfam" id="PF00078">
    <property type="entry name" value="RVT_1"/>
    <property type="match status" value="1"/>
</dbReference>
<dbReference type="Pfam" id="PF03732">
    <property type="entry name" value="Retrotrans_gag"/>
    <property type="match status" value="1"/>
</dbReference>
<dbReference type="GeneID" id="110745264"/>
<dbReference type="Gene3D" id="4.10.60.10">
    <property type="entry name" value="Zinc finger, CCHC-type"/>
    <property type="match status" value="1"/>
</dbReference>
<dbReference type="CDD" id="cd09274">
    <property type="entry name" value="RNase_HI_RT_Ty3"/>
    <property type="match status" value="1"/>
</dbReference>
<evidence type="ECO:0000256" key="10">
    <source>
        <dbReference type="SAM" id="MobiDB-lite"/>
    </source>
</evidence>
<dbReference type="Gene3D" id="3.10.20.370">
    <property type="match status" value="1"/>
</dbReference>
<dbReference type="FunFam" id="3.10.20.370:FF:000001">
    <property type="entry name" value="Retrovirus-related Pol polyprotein from transposon 17.6-like protein"/>
    <property type="match status" value="1"/>
</dbReference>
<dbReference type="AlphaFoldDB" id="A0A6P5R816"/>
<accession>A0A6P5R816</accession>
<dbReference type="PROSITE" id="PS50158">
    <property type="entry name" value="ZF_CCHC"/>
    <property type="match status" value="2"/>
</dbReference>